<keyword evidence="1" id="KW-0472">Membrane</keyword>
<evidence type="ECO:0000313" key="3">
    <source>
        <dbReference type="Proteomes" id="UP001519332"/>
    </source>
</evidence>
<evidence type="ECO:0000313" key="2">
    <source>
        <dbReference type="EMBL" id="MBP2324989.1"/>
    </source>
</evidence>
<organism evidence="2 3">
    <name type="scientific">Kibdelosporangium banguiense</name>
    <dbReference type="NCBI Taxonomy" id="1365924"/>
    <lineage>
        <taxon>Bacteria</taxon>
        <taxon>Bacillati</taxon>
        <taxon>Actinomycetota</taxon>
        <taxon>Actinomycetes</taxon>
        <taxon>Pseudonocardiales</taxon>
        <taxon>Pseudonocardiaceae</taxon>
        <taxon>Kibdelosporangium</taxon>
    </lineage>
</organism>
<keyword evidence="1" id="KW-0812">Transmembrane</keyword>
<evidence type="ECO:0000256" key="1">
    <source>
        <dbReference type="SAM" id="Phobius"/>
    </source>
</evidence>
<proteinExistence type="predicted"/>
<feature type="transmembrane region" description="Helical" evidence="1">
    <location>
        <begin position="43"/>
        <end position="62"/>
    </location>
</feature>
<dbReference type="Proteomes" id="UP001519332">
    <property type="component" value="Unassembled WGS sequence"/>
</dbReference>
<keyword evidence="3" id="KW-1185">Reference proteome</keyword>
<feature type="transmembrane region" description="Helical" evidence="1">
    <location>
        <begin position="15"/>
        <end position="36"/>
    </location>
</feature>
<gene>
    <name evidence="2" type="ORF">JOF56_005374</name>
</gene>
<reference evidence="2 3" key="1">
    <citation type="submission" date="2021-03" db="EMBL/GenBank/DDBJ databases">
        <title>Sequencing the genomes of 1000 actinobacteria strains.</title>
        <authorList>
            <person name="Klenk H.-P."/>
        </authorList>
    </citation>
    <scope>NUCLEOTIDE SEQUENCE [LARGE SCALE GENOMIC DNA]</scope>
    <source>
        <strain evidence="2 3">DSM 46670</strain>
    </source>
</reference>
<accession>A0ABS4TKY3</accession>
<name>A0ABS4TKY3_9PSEU</name>
<dbReference type="EMBL" id="JAGINW010000001">
    <property type="protein sequence ID" value="MBP2324989.1"/>
    <property type="molecule type" value="Genomic_DNA"/>
</dbReference>
<protein>
    <submittedName>
        <fullName evidence="2">Uncharacterized protein</fullName>
    </submittedName>
</protein>
<sequence>MALIVVTLLMAAFTWYEPVVAVFAAIPMLIWCWGLAQSDRAGLVIGLILLVLTAWILMPRVLGLSGQWVPSVFEVCLFLPILSAIICADNRRPQRARSRMPAVWFSAFAVAGILTALYTVVFYMEGDTGNEGVWPGPSGLQVVEGELQCGSGGCTRQFVATGDRAPERTRAYLDSHGFTAQQPDGGWECRVTGLLLTYKACAVLKEVSPTSARVSWSII</sequence>
<comment type="caution">
    <text evidence="2">The sequence shown here is derived from an EMBL/GenBank/DDBJ whole genome shotgun (WGS) entry which is preliminary data.</text>
</comment>
<keyword evidence="1" id="KW-1133">Transmembrane helix</keyword>
<feature type="transmembrane region" description="Helical" evidence="1">
    <location>
        <begin position="100"/>
        <end position="124"/>
    </location>
</feature>
<feature type="transmembrane region" description="Helical" evidence="1">
    <location>
        <begin position="68"/>
        <end position="88"/>
    </location>
</feature>
<dbReference type="RefSeq" id="WP_209642246.1">
    <property type="nucleotide sequence ID" value="NZ_JAGINW010000001.1"/>
</dbReference>